<keyword evidence="2" id="KW-0378">Hydrolase</keyword>
<dbReference type="AlphaFoldDB" id="A0A8J4PSB8"/>
<keyword evidence="1 2" id="KW-0443">Lipid metabolism</keyword>
<organism evidence="4 5">
    <name type="scientific">Polysphondylium violaceum</name>
    <dbReference type="NCBI Taxonomy" id="133409"/>
    <lineage>
        <taxon>Eukaryota</taxon>
        <taxon>Amoebozoa</taxon>
        <taxon>Evosea</taxon>
        <taxon>Eumycetozoa</taxon>
        <taxon>Dictyostelia</taxon>
        <taxon>Dictyosteliales</taxon>
        <taxon>Dictyosteliaceae</taxon>
        <taxon>Polysphondylium</taxon>
    </lineage>
</organism>
<comment type="caution">
    <text evidence="4">The sequence shown here is derived from an EMBL/GenBank/DDBJ whole genome shotgun (WGS) entry which is preliminary data.</text>
</comment>
<dbReference type="Pfam" id="PF01734">
    <property type="entry name" value="Patatin"/>
    <property type="match status" value="1"/>
</dbReference>
<dbReference type="InterPro" id="IPR047156">
    <property type="entry name" value="Teg/CotR/CapV-like"/>
</dbReference>
<feature type="active site" description="Nucleophile" evidence="2">
    <location>
        <position position="118"/>
    </location>
</feature>
<feature type="short sequence motif" description="GXSXG" evidence="2">
    <location>
        <begin position="116"/>
        <end position="120"/>
    </location>
</feature>
<sequence length="392" mass="43957">MTDTSPVIPTDASKTLEELNSASLEELYEIYDQLVEDQYEQYSKFLSDNNLSFIQTLNQSGANEYTGDTKRGLALSGGGVRGYITVLILEKLQDKLREIKGEPSFDIVDEFDYFGGTSIGGIIALALAHGVKLHELRDLFVKEAGNIFYIPFVDRIPGIGWVTKNGKRFFKGIFDVKPLEQKLQQYFKNEKGEDAYLGEIKTKKPVVVTAAGSDGVPVYFSNLNSSDHKYKIWEVARCTSAAPTYFDPHCFSNDPNPEKPTWYTDGGLFANNPSTVLTAVMSKNSIPLSKIYVLSLGTGQTKTPKPKQLKQLGFSDIITIMDLVMDTTFRSIDLSMKMILAQNYLNINPMLESEIDMADASKIPEMKAQFENDAPRVLKLIQNYIDTFYQLE</sequence>
<dbReference type="InterPro" id="IPR016035">
    <property type="entry name" value="Acyl_Trfase/lysoPLipase"/>
</dbReference>
<dbReference type="GO" id="GO:0016042">
    <property type="term" value="P:lipid catabolic process"/>
    <property type="evidence" value="ECO:0007669"/>
    <property type="project" value="UniProtKB-UniRule"/>
</dbReference>
<dbReference type="PANTHER" id="PTHR24138">
    <property type="entry name" value="INTRACELLLAR PHOSPHOLIPASE A FAMILY"/>
    <property type="match status" value="1"/>
</dbReference>
<dbReference type="PROSITE" id="PS51635">
    <property type="entry name" value="PNPLA"/>
    <property type="match status" value="1"/>
</dbReference>
<dbReference type="CDD" id="cd07199">
    <property type="entry name" value="Pat17_PNPLA8_PNPLA9_like"/>
    <property type="match status" value="1"/>
</dbReference>
<evidence type="ECO:0000313" key="4">
    <source>
        <dbReference type="EMBL" id="KAF2068591.1"/>
    </source>
</evidence>
<dbReference type="GO" id="GO:0016787">
    <property type="term" value="F:hydrolase activity"/>
    <property type="evidence" value="ECO:0007669"/>
    <property type="project" value="UniProtKB-UniRule"/>
</dbReference>
<evidence type="ECO:0000313" key="5">
    <source>
        <dbReference type="Proteomes" id="UP000695562"/>
    </source>
</evidence>
<feature type="active site" description="Proton acceptor" evidence="2">
    <location>
        <position position="265"/>
    </location>
</feature>
<keyword evidence="2" id="KW-0442">Lipid degradation</keyword>
<protein>
    <recommendedName>
        <fullName evidence="3">PNPLA domain-containing protein</fullName>
    </recommendedName>
</protein>
<proteinExistence type="predicted"/>
<reference evidence="4" key="1">
    <citation type="submission" date="2020-01" db="EMBL/GenBank/DDBJ databases">
        <title>Development of genomics and gene disruption for Polysphondylium violaceum indicates a role for the polyketide synthase stlB in stalk morphogenesis.</title>
        <authorList>
            <person name="Narita B."/>
            <person name="Kawabe Y."/>
            <person name="Kin K."/>
            <person name="Saito T."/>
            <person name="Gibbs R."/>
            <person name="Kuspa A."/>
            <person name="Muzny D."/>
            <person name="Queller D."/>
            <person name="Richards S."/>
            <person name="Strassman J."/>
            <person name="Sucgang R."/>
            <person name="Worley K."/>
            <person name="Schaap P."/>
        </authorList>
    </citation>
    <scope>NUCLEOTIDE SEQUENCE</scope>
    <source>
        <strain evidence="4">QSvi11</strain>
    </source>
</reference>
<keyword evidence="5" id="KW-1185">Reference proteome</keyword>
<evidence type="ECO:0000256" key="1">
    <source>
        <dbReference type="ARBA" id="ARBA00023098"/>
    </source>
</evidence>
<dbReference type="InterPro" id="IPR002641">
    <property type="entry name" value="PNPLA_dom"/>
</dbReference>
<dbReference type="SUPFAM" id="SSF52151">
    <property type="entry name" value="FabD/lysophospholipase-like"/>
    <property type="match status" value="1"/>
</dbReference>
<evidence type="ECO:0000259" key="3">
    <source>
        <dbReference type="PROSITE" id="PS51635"/>
    </source>
</evidence>
<evidence type="ECO:0000256" key="2">
    <source>
        <dbReference type="PROSITE-ProRule" id="PRU01161"/>
    </source>
</evidence>
<feature type="domain" description="PNPLA" evidence="3">
    <location>
        <begin position="73"/>
        <end position="278"/>
    </location>
</feature>
<dbReference type="OrthoDB" id="1658288at2759"/>
<gene>
    <name evidence="4" type="ORF">CYY_010083</name>
</gene>
<dbReference type="Gene3D" id="3.40.1090.10">
    <property type="entry name" value="Cytosolic phospholipase A2 catalytic domain"/>
    <property type="match status" value="1"/>
</dbReference>
<dbReference type="EMBL" id="AJWJ01000916">
    <property type="protein sequence ID" value="KAF2068591.1"/>
    <property type="molecule type" value="Genomic_DNA"/>
</dbReference>
<feature type="short sequence motif" description="DGA/G" evidence="2">
    <location>
        <begin position="265"/>
        <end position="267"/>
    </location>
</feature>
<dbReference type="PANTHER" id="PTHR24138:SF10">
    <property type="entry name" value="PHOSPHOLIPASE A2"/>
    <property type="match status" value="1"/>
</dbReference>
<name>A0A8J4PSB8_9MYCE</name>
<accession>A0A8J4PSB8</accession>
<feature type="short sequence motif" description="GXGXXG" evidence="2">
    <location>
        <begin position="77"/>
        <end position="82"/>
    </location>
</feature>
<dbReference type="Proteomes" id="UP000695562">
    <property type="component" value="Unassembled WGS sequence"/>
</dbReference>